<reference evidence="14" key="1">
    <citation type="submission" date="2021-01" db="EMBL/GenBank/DDBJ databases">
        <authorList>
            <person name="Corre E."/>
            <person name="Pelletier E."/>
            <person name="Niang G."/>
            <person name="Scheremetjew M."/>
            <person name="Finn R."/>
            <person name="Kale V."/>
            <person name="Holt S."/>
            <person name="Cochrane G."/>
            <person name="Meng A."/>
            <person name="Brown T."/>
            <person name="Cohen L."/>
        </authorList>
    </citation>
    <scope>NUCLEOTIDE SEQUENCE</scope>
    <source>
        <strain evidence="14">GSO104</strain>
    </source>
</reference>
<feature type="domain" description="Carbohydrate kinase FGGY N-terminal" evidence="12">
    <location>
        <begin position="73"/>
        <end position="336"/>
    </location>
</feature>
<accession>A0A7S4WK21</accession>
<organism evidence="14">
    <name type="scientific">Ditylum brightwellii</name>
    <dbReference type="NCBI Taxonomy" id="49249"/>
    <lineage>
        <taxon>Eukaryota</taxon>
        <taxon>Sar</taxon>
        <taxon>Stramenopiles</taxon>
        <taxon>Ochrophyta</taxon>
        <taxon>Bacillariophyta</taxon>
        <taxon>Mediophyceae</taxon>
        <taxon>Lithodesmiophycidae</taxon>
        <taxon>Lithodesmiales</taxon>
        <taxon>Lithodesmiaceae</taxon>
        <taxon>Ditylum</taxon>
    </lineage>
</organism>
<evidence type="ECO:0000256" key="10">
    <source>
        <dbReference type="ARBA" id="ARBA00052101"/>
    </source>
</evidence>
<dbReference type="PROSITE" id="PS00933">
    <property type="entry name" value="FGGY_KINASES_1"/>
    <property type="match status" value="1"/>
</dbReference>
<evidence type="ECO:0000256" key="6">
    <source>
        <dbReference type="ARBA" id="ARBA00022777"/>
    </source>
</evidence>
<dbReference type="UniPathway" id="UPA00618">
    <property type="reaction ID" value="UER00672"/>
</dbReference>
<dbReference type="PANTHER" id="PTHR10196:SF69">
    <property type="entry name" value="GLYCEROL KINASE"/>
    <property type="match status" value="1"/>
</dbReference>
<dbReference type="EC" id="2.7.1.30" evidence="3"/>
<dbReference type="InterPro" id="IPR018484">
    <property type="entry name" value="FGGY_N"/>
</dbReference>
<evidence type="ECO:0000256" key="3">
    <source>
        <dbReference type="ARBA" id="ARBA00012099"/>
    </source>
</evidence>
<dbReference type="Gene3D" id="3.30.420.40">
    <property type="match status" value="2"/>
</dbReference>
<dbReference type="Pfam" id="PF02782">
    <property type="entry name" value="FGGY_C"/>
    <property type="match status" value="1"/>
</dbReference>
<dbReference type="GO" id="GO:0019563">
    <property type="term" value="P:glycerol catabolic process"/>
    <property type="evidence" value="ECO:0007669"/>
    <property type="project" value="UniProtKB-UniPathway"/>
</dbReference>
<name>A0A7S4WK21_9STRA</name>
<dbReference type="AlphaFoldDB" id="A0A7S4WK21"/>
<protein>
    <recommendedName>
        <fullName evidence="3">glycerol kinase</fullName>
        <ecNumber evidence="3">2.7.1.30</ecNumber>
    </recommendedName>
    <alternativeName>
        <fullName evidence="9">ATP:glycerol 3-phosphotransferase</fullName>
    </alternativeName>
</protein>
<evidence type="ECO:0000256" key="11">
    <source>
        <dbReference type="RuleBase" id="RU003733"/>
    </source>
</evidence>
<dbReference type="InterPro" id="IPR005999">
    <property type="entry name" value="Glycerol_kin"/>
</dbReference>
<gene>
    <name evidence="14" type="ORF">DBRI00130_LOCUS44264</name>
</gene>
<dbReference type="GO" id="GO:0005739">
    <property type="term" value="C:mitochondrion"/>
    <property type="evidence" value="ECO:0007669"/>
    <property type="project" value="TreeGrafter"/>
</dbReference>
<dbReference type="PROSITE" id="PS00445">
    <property type="entry name" value="FGGY_KINASES_2"/>
    <property type="match status" value="1"/>
</dbReference>
<dbReference type="EMBL" id="HBNS01061409">
    <property type="protein sequence ID" value="CAE4669272.1"/>
    <property type="molecule type" value="Transcribed_RNA"/>
</dbReference>
<dbReference type="PANTHER" id="PTHR10196">
    <property type="entry name" value="SUGAR KINASE"/>
    <property type="match status" value="1"/>
</dbReference>
<dbReference type="InterPro" id="IPR000577">
    <property type="entry name" value="Carb_kinase_FGGY"/>
</dbReference>
<keyword evidence="8" id="KW-0067">ATP-binding</keyword>
<dbReference type="Pfam" id="PF00370">
    <property type="entry name" value="FGGY_N"/>
    <property type="match status" value="1"/>
</dbReference>
<dbReference type="GO" id="GO:0005524">
    <property type="term" value="F:ATP binding"/>
    <property type="evidence" value="ECO:0007669"/>
    <property type="project" value="UniProtKB-KW"/>
</dbReference>
<evidence type="ECO:0000256" key="7">
    <source>
        <dbReference type="ARBA" id="ARBA00022798"/>
    </source>
</evidence>
<dbReference type="CDD" id="cd07769">
    <property type="entry name" value="ASKHA_NBD_FGGY_GK"/>
    <property type="match status" value="1"/>
</dbReference>
<keyword evidence="4 11" id="KW-0808">Transferase</keyword>
<evidence type="ECO:0000256" key="4">
    <source>
        <dbReference type="ARBA" id="ARBA00022679"/>
    </source>
</evidence>
<evidence type="ECO:0000256" key="1">
    <source>
        <dbReference type="ARBA" id="ARBA00005190"/>
    </source>
</evidence>
<evidence type="ECO:0000313" key="14">
    <source>
        <dbReference type="EMBL" id="CAE4669272.1"/>
    </source>
</evidence>
<keyword evidence="7" id="KW-0319">Glycerol metabolism</keyword>
<evidence type="ECO:0000256" key="8">
    <source>
        <dbReference type="ARBA" id="ARBA00022840"/>
    </source>
</evidence>
<sequence>MSQFSGRYICRGQFLSIILNIMLYRCIVRLPSSTLAWVPSSTTLSPLLNGSRSSLLSSRPFQSTSPLRMASSYVGALDQGTSSTRFVLVDSSSGKIVASSQKEHTQYYPQPGWVEHDAAEIWTNSHDVIVETLNEASESLGISPEDVKSIGITNQRETTVLWDRVTGEPACPAIVWNCARTADVVHDIVENFGGDKDAFRNKTGLPLSTYFSATKLVWLFQNIAGLKERAQNGELCFGTIDSWLTWKLTGGKHHVTDVTNAARTLLCNINTLEWDEELLNAFDIPACILPTIEPSIDGDFGTISSSSSDANMGGCDALANTRIGAILGDQHAATFGQACFSPGEVKVTFGTGSFLLMNTGTAPKISTHGLLTTPFYQRKGEDAVYALEGAVAVAGSLIQWLRDNMQLGASAKEIAELAATVKDAEGLRFVPAFNGLFAPHWRDDARGVICGLTAYHTRAHMARAALDAAAFQAAEVFEAMSLDADVTLEEVKVDGGMAANNQVVQFLADISSSKVSRPKSLETTAMGVAYAAGLAVGEWKALDEIRGIWEVESTFIPNIEDEERSELKRSWSKAIDRSKGWVDSDEKKKSN</sequence>
<keyword evidence="6 11" id="KW-0418">Kinase</keyword>
<feature type="domain" description="Carbohydrate kinase FGGY C-terminal" evidence="13">
    <location>
        <begin position="346"/>
        <end position="535"/>
    </location>
</feature>
<dbReference type="SUPFAM" id="SSF53067">
    <property type="entry name" value="Actin-like ATPase domain"/>
    <property type="match status" value="2"/>
</dbReference>
<dbReference type="GO" id="GO:0006641">
    <property type="term" value="P:triglyceride metabolic process"/>
    <property type="evidence" value="ECO:0007669"/>
    <property type="project" value="TreeGrafter"/>
</dbReference>
<dbReference type="PIRSF" id="PIRSF000538">
    <property type="entry name" value="GlpK"/>
    <property type="match status" value="1"/>
</dbReference>
<dbReference type="NCBIfam" id="TIGR01311">
    <property type="entry name" value="glycerol_kin"/>
    <property type="match status" value="1"/>
</dbReference>
<dbReference type="GO" id="GO:0004370">
    <property type="term" value="F:glycerol kinase activity"/>
    <property type="evidence" value="ECO:0007669"/>
    <property type="project" value="UniProtKB-EC"/>
</dbReference>
<evidence type="ECO:0000259" key="12">
    <source>
        <dbReference type="Pfam" id="PF00370"/>
    </source>
</evidence>
<comment type="pathway">
    <text evidence="1">Polyol metabolism; glycerol degradation via glycerol kinase pathway; sn-glycerol 3-phosphate from glycerol: step 1/1.</text>
</comment>
<dbReference type="GO" id="GO:0005829">
    <property type="term" value="C:cytosol"/>
    <property type="evidence" value="ECO:0007669"/>
    <property type="project" value="UniProtKB-ARBA"/>
</dbReference>
<dbReference type="GO" id="GO:0046167">
    <property type="term" value="P:glycerol-3-phosphate biosynthetic process"/>
    <property type="evidence" value="ECO:0007669"/>
    <property type="project" value="TreeGrafter"/>
</dbReference>
<dbReference type="FunFam" id="3.30.420.40:FF:000008">
    <property type="entry name" value="Glycerol kinase"/>
    <property type="match status" value="1"/>
</dbReference>
<evidence type="ECO:0000256" key="9">
    <source>
        <dbReference type="ARBA" id="ARBA00043149"/>
    </source>
</evidence>
<dbReference type="InterPro" id="IPR018485">
    <property type="entry name" value="FGGY_C"/>
</dbReference>
<dbReference type="FunFam" id="3.30.420.40:FF:000007">
    <property type="entry name" value="Glycerol kinase"/>
    <property type="match status" value="1"/>
</dbReference>
<dbReference type="InterPro" id="IPR043129">
    <property type="entry name" value="ATPase_NBD"/>
</dbReference>
<keyword evidence="5" id="KW-0547">Nucleotide-binding</keyword>
<proteinExistence type="inferred from homology"/>
<evidence type="ECO:0000256" key="5">
    <source>
        <dbReference type="ARBA" id="ARBA00022741"/>
    </source>
</evidence>
<dbReference type="NCBIfam" id="NF000756">
    <property type="entry name" value="PRK00047.1"/>
    <property type="match status" value="1"/>
</dbReference>
<comment type="similarity">
    <text evidence="2 11">Belongs to the FGGY kinase family.</text>
</comment>
<comment type="catalytic activity">
    <reaction evidence="10">
        <text>glycerol + ATP = sn-glycerol 3-phosphate + ADP + H(+)</text>
        <dbReference type="Rhea" id="RHEA:21644"/>
        <dbReference type="ChEBI" id="CHEBI:15378"/>
        <dbReference type="ChEBI" id="CHEBI:17754"/>
        <dbReference type="ChEBI" id="CHEBI:30616"/>
        <dbReference type="ChEBI" id="CHEBI:57597"/>
        <dbReference type="ChEBI" id="CHEBI:456216"/>
        <dbReference type="EC" id="2.7.1.30"/>
    </reaction>
</comment>
<evidence type="ECO:0000259" key="13">
    <source>
        <dbReference type="Pfam" id="PF02782"/>
    </source>
</evidence>
<evidence type="ECO:0000256" key="2">
    <source>
        <dbReference type="ARBA" id="ARBA00009156"/>
    </source>
</evidence>
<dbReference type="InterPro" id="IPR018483">
    <property type="entry name" value="Carb_kinase_FGGY_CS"/>
</dbReference>